<reference evidence="3" key="1">
    <citation type="submission" date="2022-11" db="UniProtKB">
        <authorList>
            <consortium name="WormBaseParasite"/>
        </authorList>
    </citation>
    <scope>IDENTIFICATION</scope>
</reference>
<dbReference type="AlphaFoldDB" id="A0A915K6S0"/>
<name>A0A915K6S0_ROMCU</name>
<evidence type="ECO:0000313" key="2">
    <source>
        <dbReference type="Proteomes" id="UP000887565"/>
    </source>
</evidence>
<evidence type="ECO:0000313" key="3">
    <source>
        <dbReference type="WBParaSite" id="nRc.2.0.1.t34028-RA"/>
    </source>
</evidence>
<sequence>MDKLIGPGSSGWISLVKFFKMCTLAALSRIFIVVCNNCIACAEKFLKDSDSQHILADDSSIAAPNDPFKGVAAASVANADSQPPPPPRSPFASTNNQASVAKAEENIATEEAGFVLPPPIPTGDSEPKT</sequence>
<feature type="region of interest" description="Disordered" evidence="1">
    <location>
        <begin position="73"/>
        <end position="129"/>
    </location>
</feature>
<dbReference type="WBParaSite" id="nRc.2.0.1.t34028-RA">
    <property type="protein sequence ID" value="nRc.2.0.1.t34028-RA"/>
    <property type="gene ID" value="nRc.2.0.1.g34028"/>
</dbReference>
<proteinExistence type="predicted"/>
<keyword evidence="2" id="KW-1185">Reference proteome</keyword>
<accession>A0A915K6S0</accession>
<evidence type="ECO:0000256" key="1">
    <source>
        <dbReference type="SAM" id="MobiDB-lite"/>
    </source>
</evidence>
<protein>
    <submittedName>
        <fullName evidence="3">Uncharacterized protein</fullName>
    </submittedName>
</protein>
<dbReference type="Proteomes" id="UP000887565">
    <property type="component" value="Unplaced"/>
</dbReference>
<organism evidence="2 3">
    <name type="scientific">Romanomermis culicivorax</name>
    <name type="common">Nematode worm</name>
    <dbReference type="NCBI Taxonomy" id="13658"/>
    <lineage>
        <taxon>Eukaryota</taxon>
        <taxon>Metazoa</taxon>
        <taxon>Ecdysozoa</taxon>
        <taxon>Nematoda</taxon>
        <taxon>Enoplea</taxon>
        <taxon>Dorylaimia</taxon>
        <taxon>Mermithida</taxon>
        <taxon>Mermithoidea</taxon>
        <taxon>Mermithidae</taxon>
        <taxon>Romanomermis</taxon>
    </lineage>
</organism>